<name>A0A168PEF9_ABSGL</name>
<sequence>MESAKDRRCQRTTTLIIWDLKTSEKKKTEREEKGESLTTSWASATLDECSVFDSANMFDRFLIQARVNSVHSVGARTANSGAKKGESVSLSFLSPMGTRVSTFCRTKKDIALVRLAPALIQGQNPERPYFLTIFRCHNIECPVFQN</sequence>
<keyword evidence="2" id="KW-1185">Reference proteome</keyword>
<dbReference type="AlphaFoldDB" id="A0A168PEF9"/>
<evidence type="ECO:0000313" key="2">
    <source>
        <dbReference type="Proteomes" id="UP000078561"/>
    </source>
</evidence>
<reference evidence="1" key="1">
    <citation type="submission" date="2016-04" db="EMBL/GenBank/DDBJ databases">
        <authorList>
            <person name="Evans L.H."/>
            <person name="Alamgir A."/>
            <person name="Owens N."/>
            <person name="Weber N.D."/>
            <person name="Virtaneva K."/>
            <person name="Barbian K."/>
            <person name="Babar A."/>
            <person name="Rosenke K."/>
        </authorList>
    </citation>
    <scope>NUCLEOTIDE SEQUENCE [LARGE SCALE GENOMIC DNA]</scope>
    <source>
        <strain evidence="1">CBS 101.48</strain>
    </source>
</reference>
<accession>A0A168PEF9</accession>
<dbReference type="InParanoid" id="A0A168PEF9"/>
<protein>
    <submittedName>
        <fullName evidence="1">Uncharacterized protein</fullName>
    </submittedName>
</protein>
<dbReference type="EMBL" id="LT553750">
    <property type="protein sequence ID" value="SAM02245.1"/>
    <property type="molecule type" value="Genomic_DNA"/>
</dbReference>
<dbReference type="Proteomes" id="UP000078561">
    <property type="component" value="Unassembled WGS sequence"/>
</dbReference>
<gene>
    <name evidence="1" type="primary">ABSGL_08016.1 scaffold 9429</name>
</gene>
<organism evidence="1">
    <name type="scientific">Absidia glauca</name>
    <name type="common">Pin mould</name>
    <dbReference type="NCBI Taxonomy" id="4829"/>
    <lineage>
        <taxon>Eukaryota</taxon>
        <taxon>Fungi</taxon>
        <taxon>Fungi incertae sedis</taxon>
        <taxon>Mucoromycota</taxon>
        <taxon>Mucoromycotina</taxon>
        <taxon>Mucoromycetes</taxon>
        <taxon>Mucorales</taxon>
        <taxon>Cunninghamellaceae</taxon>
        <taxon>Absidia</taxon>
    </lineage>
</organism>
<evidence type="ECO:0000313" key="1">
    <source>
        <dbReference type="EMBL" id="SAM02245.1"/>
    </source>
</evidence>
<proteinExistence type="predicted"/>